<name>A0ABZ1HRX1_STRPH</name>
<protein>
    <submittedName>
        <fullName evidence="3">Uncharacterized protein</fullName>
    </submittedName>
</protein>
<proteinExistence type="predicted"/>
<evidence type="ECO:0000313" key="4">
    <source>
        <dbReference type="Proteomes" id="UP001340816"/>
    </source>
</evidence>
<keyword evidence="2" id="KW-0472">Membrane</keyword>
<feature type="transmembrane region" description="Helical" evidence="2">
    <location>
        <begin position="45"/>
        <end position="65"/>
    </location>
</feature>
<dbReference type="Proteomes" id="UP001340816">
    <property type="component" value="Chromosome"/>
</dbReference>
<dbReference type="EMBL" id="CP109135">
    <property type="protein sequence ID" value="WSD20799.1"/>
    <property type="molecule type" value="Genomic_DNA"/>
</dbReference>
<keyword evidence="2" id="KW-0812">Transmembrane</keyword>
<keyword evidence="2" id="KW-1133">Transmembrane helix</keyword>
<dbReference type="RefSeq" id="WP_326762409.1">
    <property type="nucleotide sequence ID" value="NZ_CP109135.1"/>
</dbReference>
<sequence>MTRLTGPEEHQLRPALGMIGEAAEGGGSGSAQGPRRAWRKRPGTIAGALVAAAAVGLVLLAYGLADDGSDGSRQDQGQALTEVEWIACSPKIVEGDIAAIQEHPEQADAVKITLTVTDWIKPKQGSQRQIQFTSMSGTWKGETAYSTGEHLLVVVVDRPDEPSETFRVDGAGTSRTLASFRSRIDRDLPAAAKTECPAFWRNRGDNGAGRADS</sequence>
<evidence type="ECO:0000256" key="2">
    <source>
        <dbReference type="SAM" id="Phobius"/>
    </source>
</evidence>
<evidence type="ECO:0000256" key="1">
    <source>
        <dbReference type="SAM" id="MobiDB-lite"/>
    </source>
</evidence>
<gene>
    <name evidence="3" type="ORF">OHB35_50330</name>
</gene>
<reference evidence="3 4" key="1">
    <citation type="submission" date="2022-10" db="EMBL/GenBank/DDBJ databases">
        <title>The complete genomes of actinobacterial strains from the NBC collection.</title>
        <authorList>
            <person name="Joergensen T.S."/>
            <person name="Alvarez Arevalo M."/>
            <person name="Sterndorff E.B."/>
            <person name="Faurdal D."/>
            <person name="Vuksanovic O."/>
            <person name="Mourched A.-S."/>
            <person name="Charusanti P."/>
            <person name="Shaw S."/>
            <person name="Blin K."/>
            <person name="Weber T."/>
        </authorList>
    </citation>
    <scope>NUCLEOTIDE SEQUENCE [LARGE SCALE GENOMIC DNA]</scope>
    <source>
        <strain evidence="3 4">NBC 01752</strain>
    </source>
</reference>
<feature type="region of interest" description="Disordered" evidence="1">
    <location>
        <begin position="20"/>
        <end position="39"/>
    </location>
</feature>
<organism evidence="3 4">
    <name type="scientific">Streptomyces phaeochromogenes</name>
    <dbReference type="NCBI Taxonomy" id="1923"/>
    <lineage>
        <taxon>Bacteria</taxon>
        <taxon>Bacillati</taxon>
        <taxon>Actinomycetota</taxon>
        <taxon>Actinomycetes</taxon>
        <taxon>Kitasatosporales</taxon>
        <taxon>Streptomycetaceae</taxon>
        <taxon>Streptomyces</taxon>
        <taxon>Streptomyces phaeochromogenes group</taxon>
    </lineage>
</organism>
<evidence type="ECO:0000313" key="3">
    <source>
        <dbReference type="EMBL" id="WSD20799.1"/>
    </source>
</evidence>
<keyword evidence="4" id="KW-1185">Reference proteome</keyword>
<accession>A0ABZ1HRX1</accession>